<keyword evidence="1" id="KW-0472">Membrane</keyword>
<feature type="chain" id="PRO_5007475350" evidence="2">
    <location>
        <begin position="19"/>
        <end position="294"/>
    </location>
</feature>
<feature type="transmembrane region" description="Helical" evidence="1">
    <location>
        <begin position="261"/>
        <end position="287"/>
    </location>
</feature>
<keyword evidence="2" id="KW-0732">Signal</keyword>
<accession>A0A136LY32</accession>
<gene>
    <name evidence="3" type="ORF">TR69_WS6001000561</name>
</gene>
<feature type="signal peptide" evidence="2">
    <location>
        <begin position="1"/>
        <end position="18"/>
    </location>
</feature>
<evidence type="ECO:0000256" key="2">
    <source>
        <dbReference type="SAM" id="SignalP"/>
    </source>
</evidence>
<reference evidence="3 4" key="1">
    <citation type="submission" date="2015-02" db="EMBL/GenBank/DDBJ databases">
        <title>Improved understanding of the partial-nitritation anammox process through 23 genomes representing the majority of the microbial community.</title>
        <authorList>
            <person name="Speth D.R."/>
            <person name="In T Zandt M."/>
            <person name="Guerrero Cruz S."/>
            <person name="Jetten M.S."/>
            <person name="Dutilh B.E."/>
        </authorList>
    </citation>
    <scope>NUCLEOTIDE SEQUENCE [LARGE SCALE GENOMIC DNA]</scope>
    <source>
        <strain evidence="3">OLB20</strain>
    </source>
</reference>
<keyword evidence="1" id="KW-1133">Transmembrane helix</keyword>
<sequence>MRRILLTTAALFFLTAFAAAPVAAQDTNASLSLSPAIQIVEEDDLGKTFTIKLTNNTGSDVTITPELTGVVRGEDGKTVPAESVPEDSIDFATEPFTVPAGQTYDFPVRVRLTLSEVDTFPAVSFTAASGEEQVALNTSLVSIFLVQNVAGSLGIDSDLAVNPGVVALQPDFSISGSVLNTGGKFYNPSGSIRISRDGQVLHEEEITTQIQGLLFPEESRTFASMWRLDQNFPESIGTYEIEVRITPNPFEQTHVARIQVFYLPLEVLVVGVPVFIVILSLTGYIFLRKNKAAR</sequence>
<dbReference type="AlphaFoldDB" id="A0A136LY32"/>
<comment type="caution">
    <text evidence="3">The sequence shown here is derived from an EMBL/GenBank/DDBJ whole genome shotgun (WGS) entry which is preliminary data.</text>
</comment>
<dbReference type="EMBL" id="JYNZ01000003">
    <property type="protein sequence ID" value="KXK26555.1"/>
    <property type="molecule type" value="Genomic_DNA"/>
</dbReference>
<organism evidence="3 4">
    <name type="scientific">candidate division WS6 bacterium OLB20</name>
    <dbReference type="NCBI Taxonomy" id="1617426"/>
    <lineage>
        <taxon>Bacteria</taxon>
        <taxon>Candidatus Dojkabacteria</taxon>
    </lineage>
</organism>
<protein>
    <submittedName>
        <fullName evidence="3">Uncharacterized protein</fullName>
    </submittedName>
</protein>
<dbReference type="STRING" id="1617426.TR69_WS6001000561"/>
<evidence type="ECO:0000256" key="1">
    <source>
        <dbReference type="SAM" id="Phobius"/>
    </source>
</evidence>
<dbReference type="Proteomes" id="UP000070457">
    <property type="component" value="Unassembled WGS sequence"/>
</dbReference>
<proteinExistence type="predicted"/>
<evidence type="ECO:0000313" key="3">
    <source>
        <dbReference type="EMBL" id="KXK26555.1"/>
    </source>
</evidence>
<evidence type="ECO:0000313" key="4">
    <source>
        <dbReference type="Proteomes" id="UP000070457"/>
    </source>
</evidence>
<keyword evidence="1" id="KW-0812">Transmembrane</keyword>
<name>A0A136LY32_9BACT</name>